<evidence type="ECO:0000256" key="9">
    <source>
        <dbReference type="ARBA" id="ARBA00023970"/>
    </source>
</evidence>
<dbReference type="SUPFAM" id="SSF53167">
    <property type="entry name" value="Purine and uridine phosphorylases"/>
    <property type="match status" value="1"/>
</dbReference>
<dbReference type="UniPathway" id="UPA00606"/>
<dbReference type="Gene3D" id="3.40.50.1580">
    <property type="entry name" value="Nucleoside phosphorylase domain"/>
    <property type="match status" value="1"/>
</dbReference>
<keyword evidence="5" id="KW-0808">Transferase</keyword>
<comment type="similarity">
    <text evidence="2">Belongs to the PNP/MTAP phosphorylase family.</text>
</comment>
<feature type="domain" description="Nucleoside phosphorylase" evidence="11">
    <location>
        <begin position="1"/>
        <end position="171"/>
    </location>
</feature>
<dbReference type="CDD" id="cd09009">
    <property type="entry name" value="PNP-EcPNPII_like"/>
    <property type="match status" value="1"/>
</dbReference>
<evidence type="ECO:0000313" key="12">
    <source>
        <dbReference type="EMBL" id="CAD7239687.1"/>
    </source>
</evidence>
<dbReference type="InterPro" id="IPR035994">
    <property type="entry name" value="Nucleoside_phosphorylase_sf"/>
</dbReference>
<evidence type="ECO:0000256" key="2">
    <source>
        <dbReference type="ARBA" id="ARBA00006751"/>
    </source>
</evidence>
<accession>A0A7R8WXE1</accession>
<reference evidence="12" key="1">
    <citation type="submission" date="2020-11" db="EMBL/GenBank/DDBJ databases">
        <authorList>
            <person name="Tran Van P."/>
        </authorList>
    </citation>
    <scope>NUCLEOTIDE SEQUENCE</scope>
</reference>
<comment type="catalytic activity">
    <reaction evidence="8">
        <text>2'-deoxyinosine + phosphate = 2-deoxy-alpha-D-ribose 1-phosphate + hypoxanthine</text>
        <dbReference type="Rhea" id="RHEA:27750"/>
        <dbReference type="ChEBI" id="CHEBI:17368"/>
        <dbReference type="ChEBI" id="CHEBI:28997"/>
        <dbReference type="ChEBI" id="CHEBI:43474"/>
        <dbReference type="ChEBI" id="CHEBI:57259"/>
        <dbReference type="EC" id="2.4.2.1"/>
    </reaction>
</comment>
<dbReference type="OrthoDB" id="10261782at2759"/>
<evidence type="ECO:0000256" key="1">
    <source>
        <dbReference type="ARBA" id="ARBA00005058"/>
    </source>
</evidence>
<evidence type="ECO:0000256" key="3">
    <source>
        <dbReference type="ARBA" id="ARBA00011886"/>
    </source>
</evidence>
<dbReference type="AlphaFoldDB" id="A0A7R8WXE1"/>
<proteinExistence type="inferred from homology"/>
<dbReference type="PANTHER" id="PTHR11904">
    <property type="entry name" value="METHYLTHIOADENOSINE/PURINE NUCLEOSIDE PHOSPHORYLASE"/>
    <property type="match status" value="1"/>
</dbReference>
<gene>
    <name evidence="12" type="ORF">CTOB1V02_LOCUS17502</name>
</gene>
<comment type="catalytic activity">
    <reaction evidence="7">
        <text>2'-deoxyguanosine + phosphate = 2-deoxy-alpha-D-ribose 1-phosphate + guanine</text>
        <dbReference type="Rhea" id="RHEA:27738"/>
        <dbReference type="ChEBI" id="CHEBI:16235"/>
        <dbReference type="ChEBI" id="CHEBI:17172"/>
        <dbReference type="ChEBI" id="CHEBI:43474"/>
        <dbReference type="ChEBI" id="CHEBI:57259"/>
        <dbReference type="EC" id="2.4.2.1"/>
    </reaction>
</comment>
<evidence type="ECO:0000259" key="11">
    <source>
        <dbReference type="Pfam" id="PF01048"/>
    </source>
</evidence>
<dbReference type="Pfam" id="PF01048">
    <property type="entry name" value="PNP_UDP_1"/>
    <property type="match status" value="1"/>
</dbReference>
<organism evidence="12">
    <name type="scientific">Cyprideis torosa</name>
    <dbReference type="NCBI Taxonomy" id="163714"/>
    <lineage>
        <taxon>Eukaryota</taxon>
        <taxon>Metazoa</taxon>
        <taxon>Ecdysozoa</taxon>
        <taxon>Arthropoda</taxon>
        <taxon>Crustacea</taxon>
        <taxon>Oligostraca</taxon>
        <taxon>Ostracoda</taxon>
        <taxon>Podocopa</taxon>
        <taxon>Podocopida</taxon>
        <taxon>Cytherocopina</taxon>
        <taxon>Cytheroidea</taxon>
        <taxon>Cytherideidae</taxon>
        <taxon>Cyprideis</taxon>
    </lineage>
</organism>
<dbReference type="PANTHER" id="PTHR11904:SF9">
    <property type="entry name" value="PURINE NUCLEOSIDE PHOSPHORYLASE-RELATED"/>
    <property type="match status" value="1"/>
</dbReference>
<evidence type="ECO:0000256" key="5">
    <source>
        <dbReference type="ARBA" id="ARBA00022679"/>
    </source>
</evidence>
<dbReference type="GO" id="GO:0009116">
    <property type="term" value="P:nucleoside metabolic process"/>
    <property type="evidence" value="ECO:0007669"/>
    <property type="project" value="InterPro"/>
</dbReference>
<protein>
    <recommendedName>
        <fullName evidence="3">purine-nucleoside phosphorylase</fullName>
        <ecNumber evidence="3">2.4.2.1</ecNumber>
    </recommendedName>
    <alternativeName>
        <fullName evidence="10">Inosine-guanosine phosphorylase</fullName>
    </alternativeName>
</protein>
<dbReference type="EMBL" id="OB736820">
    <property type="protein sequence ID" value="CAD7239687.1"/>
    <property type="molecule type" value="Genomic_DNA"/>
</dbReference>
<dbReference type="EC" id="2.4.2.1" evidence="3"/>
<dbReference type="InterPro" id="IPR000845">
    <property type="entry name" value="Nucleoside_phosphorylase_d"/>
</dbReference>
<evidence type="ECO:0000256" key="10">
    <source>
        <dbReference type="ARBA" id="ARBA00031036"/>
    </source>
</evidence>
<evidence type="ECO:0000256" key="7">
    <source>
        <dbReference type="ARBA" id="ARBA00023929"/>
    </source>
</evidence>
<comment type="catalytic activity">
    <reaction evidence="6">
        <text>inosine + phosphate = alpha-D-ribose 1-phosphate + hypoxanthine</text>
        <dbReference type="Rhea" id="RHEA:27646"/>
        <dbReference type="ChEBI" id="CHEBI:17368"/>
        <dbReference type="ChEBI" id="CHEBI:17596"/>
        <dbReference type="ChEBI" id="CHEBI:43474"/>
        <dbReference type="ChEBI" id="CHEBI:57720"/>
        <dbReference type="EC" id="2.4.2.1"/>
    </reaction>
</comment>
<keyword evidence="4" id="KW-0328">Glycosyltransferase</keyword>
<comment type="catalytic activity">
    <reaction evidence="9">
        <text>guanosine + phosphate = alpha-D-ribose 1-phosphate + guanine</text>
        <dbReference type="Rhea" id="RHEA:13233"/>
        <dbReference type="ChEBI" id="CHEBI:16235"/>
        <dbReference type="ChEBI" id="CHEBI:16750"/>
        <dbReference type="ChEBI" id="CHEBI:43474"/>
        <dbReference type="ChEBI" id="CHEBI:57720"/>
        <dbReference type="EC" id="2.4.2.1"/>
    </reaction>
</comment>
<dbReference type="InterPro" id="IPR011268">
    <property type="entry name" value="Purine_phosphorylase"/>
</dbReference>
<dbReference type="GO" id="GO:0004731">
    <property type="term" value="F:purine-nucleoside phosphorylase activity"/>
    <property type="evidence" value="ECO:0007669"/>
    <property type="project" value="UniProtKB-EC"/>
</dbReference>
<comment type="pathway">
    <text evidence="1">Purine metabolism; purine nucleoside salvage.</text>
</comment>
<evidence type="ECO:0000256" key="4">
    <source>
        <dbReference type="ARBA" id="ARBA00022676"/>
    </source>
</evidence>
<evidence type="ECO:0000256" key="8">
    <source>
        <dbReference type="ARBA" id="ARBA00023950"/>
    </source>
</evidence>
<name>A0A7R8WXE1_9CRUS</name>
<evidence type="ECO:0000256" key="6">
    <source>
        <dbReference type="ARBA" id="ARBA00023918"/>
    </source>
</evidence>
<dbReference type="GO" id="GO:0005737">
    <property type="term" value="C:cytoplasm"/>
    <property type="evidence" value="ECO:0007669"/>
    <property type="project" value="TreeGrafter"/>
</dbReference>
<sequence>MKALGASRLLLSNAAGCMNMDWKKGDLMLVDDHINLLPEDPLHGPNDSAKGPHFPDMSEAYTSDLKDKIVQMAAELNVELRRGIYAAVQGPNLETAAEYRMLKSLGADAVGMSTVPEVKVANHIGLPCAAISVLTDMCNPDALEPVDIQDIIATARTSEKALISLTLKFLENTHPS</sequence>